<dbReference type="PROSITE" id="PS00197">
    <property type="entry name" value="2FE2S_FER_1"/>
    <property type="match status" value="1"/>
</dbReference>
<dbReference type="Pfam" id="PF00111">
    <property type="entry name" value="Fer2"/>
    <property type="match status" value="1"/>
</dbReference>
<comment type="subunit">
    <text evidence="9">Composed of an oxygenase subunit and a reductase subunit.</text>
</comment>
<comment type="function">
    <text evidence="9">Converts carnitine to trimethylamine and malic semialdehyde.</text>
</comment>
<keyword evidence="6 9" id="KW-0560">Oxidoreductase</keyword>
<dbReference type="PROSITE" id="PS51085">
    <property type="entry name" value="2FE2S_FER_2"/>
    <property type="match status" value="1"/>
</dbReference>
<comment type="catalytic activity">
    <reaction evidence="9">
        <text>(R)-carnitine + NADPH + O2 + H(+) = (3R)-3-hydroxy-4-oxobutanoate + trimethylamine + NADP(+) + H2O</text>
        <dbReference type="Rhea" id="RHEA:55368"/>
        <dbReference type="ChEBI" id="CHEBI:15377"/>
        <dbReference type="ChEBI" id="CHEBI:15378"/>
        <dbReference type="ChEBI" id="CHEBI:15379"/>
        <dbReference type="ChEBI" id="CHEBI:16347"/>
        <dbReference type="ChEBI" id="CHEBI:57783"/>
        <dbReference type="ChEBI" id="CHEBI:58349"/>
        <dbReference type="ChEBI" id="CHEBI:58389"/>
        <dbReference type="ChEBI" id="CHEBI:138809"/>
        <dbReference type="EC" id="1.14.13.239"/>
    </reaction>
</comment>
<gene>
    <name evidence="12" type="ORF">A2G96_22360</name>
</gene>
<feature type="binding site" evidence="9">
    <location>
        <position position="282"/>
    </location>
    <ligand>
        <name>[2Fe-2S] cluster</name>
        <dbReference type="ChEBI" id="CHEBI:190135"/>
    </ligand>
</feature>
<dbReference type="GO" id="GO:0051537">
    <property type="term" value="F:2 iron, 2 sulfur cluster binding"/>
    <property type="evidence" value="ECO:0007669"/>
    <property type="project" value="UniProtKB-UniRule"/>
</dbReference>
<reference evidence="12 13" key="1">
    <citation type="submission" date="2016-03" db="EMBL/GenBank/DDBJ databases">
        <title>Complete genome sequence of a novel chlorpyrifos degrading bacterium, Cupriavidus nantongensis sp. X1.</title>
        <authorList>
            <person name="Fang L."/>
        </authorList>
    </citation>
    <scope>NUCLEOTIDE SEQUENCE [LARGE SCALE GENOMIC DNA]</scope>
    <source>
        <strain evidence="12 13">X1</strain>
    </source>
</reference>
<evidence type="ECO:0000313" key="13">
    <source>
        <dbReference type="Proteomes" id="UP000075238"/>
    </source>
</evidence>
<evidence type="ECO:0000259" key="11">
    <source>
        <dbReference type="PROSITE" id="PS51384"/>
    </source>
</evidence>
<dbReference type="HAMAP" id="MF_02098">
    <property type="entry name" value="Carnitine_monoox_B"/>
    <property type="match status" value="1"/>
</dbReference>
<dbReference type="InterPro" id="IPR054582">
    <property type="entry name" value="DmmA-like_N"/>
</dbReference>
<dbReference type="InterPro" id="IPR012675">
    <property type="entry name" value="Beta-grasp_dom_sf"/>
</dbReference>
<dbReference type="RefSeq" id="WP_062802422.1">
    <property type="nucleotide sequence ID" value="NZ_CP014845.1"/>
</dbReference>
<evidence type="ECO:0000256" key="1">
    <source>
        <dbReference type="ARBA" id="ARBA00001917"/>
    </source>
</evidence>
<evidence type="ECO:0000256" key="8">
    <source>
        <dbReference type="ARBA" id="ARBA00023014"/>
    </source>
</evidence>
<dbReference type="PRINTS" id="PR00409">
    <property type="entry name" value="PHDIOXRDTASE"/>
</dbReference>
<dbReference type="PANTHER" id="PTHR47354">
    <property type="entry name" value="NADH OXIDOREDUCTASE HCR"/>
    <property type="match status" value="1"/>
</dbReference>
<evidence type="ECO:0000256" key="3">
    <source>
        <dbReference type="ARBA" id="ARBA00022643"/>
    </source>
</evidence>
<keyword evidence="13" id="KW-1185">Reference proteome</keyword>
<protein>
    <recommendedName>
        <fullName evidence="9">Carnitine monooxygenase reductase subunit</fullName>
        <ecNumber evidence="9">1.14.13.239</ecNumber>
    </recommendedName>
    <alternativeName>
        <fullName evidence="9">Carnitine monooxygenase beta subunit</fullName>
    </alternativeName>
</protein>
<dbReference type="InterPro" id="IPR039003">
    <property type="entry name" value="Carnitine_monoox_B"/>
</dbReference>
<evidence type="ECO:0000256" key="5">
    <source>
        <dbReference type="ARBA" id="ARBA00022723"/>
    </source>
</evidence>
<accession>A0A142JR77</accession>
<dbReference type="AlphaFoldDB" id="A0A142JR77"/>
<dbReference type="CDD" id="cd00207">
    <property type="entry name" value="fer2"/>
    <property type="match status" value="1"/>
</dbReference>
<keyword evidence="9" id="KW-0521">NADP</keyword>
<keyword evidence="8 9" id="KW-0411">Iron-sulfur</keyword>
<feature type="binding site" evidence="9">
    <location>
        <position position="312"/>
    </location>
    <ligand>
        <name>[2Fe-2S] cluster</name>
        <dbReference type="ChEBI" id="CHEBI:190135"/>
    </ligand>
</feature>
<dbReference type="InterPro" id="IPR017938">
    <property type="entry name" value="Riboflavin_synthase-like_b-brl"/>
</dbReference>
<comment type="cofactor">
    <cofactor evidence="1 9">
        <name>FMN</name>
        <dbReference type="ChEBI" id="CHEBI:58210"/>
    </cofactor>
</comment>
<evidence type="ECO:0000313" key="12">
    <source>
        <dbReference type="EMBL" id="AMR80589.1"/>
    </source>
</evidence>
<dbReference type="EC" id="1.14.13.239" evidence="9"/>
<keyword evidence="5 9" id="KW-0479">Metal-binding</keyword>
<dbReference type="SUPFAM" id="SSF63380">
    <property type="entry name" value="Riboflavin synthase domain-like"/>
    <property type="match status" value="1"/>
</dbReference>
<feature type="binding site" evidence="9">
    <location>
        <position position="274"/>
    </location>
    <ligand>
        <name>[2Fe-2S] cluster</name>
        <dbReference type="ChEBI" id="CHEBI:190135"/>
    </ligand>
</feature>
<organism evidence="12 13">
    <name type="scientific">Cupriavidus nantongensis</name>
    <dbReference type="NCBI Taxonomy" id="1796606"/>
    <lineage>
        <taxon>Bacteria</taxon>
        <taxon>Pseudomonadati</taxon>
        <taxon>Pseudomonadota</taxon>
        <taxon>Betaproteobacteria</taxon>
        <taxon>Burkholderiales</taxon>
        <taxon>Burkholderiaceae</taxon>
        <taxon>Cupriavidus</taxon>
    </lineage>
</organism>
<keyword evidence="9" id="KW-0520">NAD</keyword>
<dbReference type="PROSITE" id="PS51384">
    <property type="entry name" value="FAD_FR"/>
    <property type="match status" value="1"/>
</dbReference>
<keyword evidence="3 9" id="KW-0288">FMN</keyword>
<dbReference type="Gene3D" id="3.10.20.30">
    <property type="match status" value="1"/>
</dbReference>
<dbReference type="SUPFAM" id="SSF52343">
    <property type="entry name" value="Ferredoxin reductase-like, C-terminal NADP-linked domain"/>
    <property type="match status" value="1"/>
</dbReference>
<evidence type="ECO:0000256" key="9">
    <source>
        <dbReference type="HAMAP-Rule" id="MF_02098"/>
    </source>
</evidence>
<comment type="cofactor">
    <cofactor evidence="9">
        <name>[2Fe-2S] cluster</name>
        <dbReference type="ChEBI" id="CHEBI:190135"/>
    </cofactor>
    <text evidence="9">Binds 1 2Fe-2S cluster.</text>
</comment>
<proteinExistence type="inferred from homology"/>
<dbReference type="InterPro" id="IPR001041">
    <property type="entry name" value="2Fe-2S_ferredoxin-type"/>
</dbReference>
<feature type="domain" description="FAD-binding FR-type" evidence="11">
    <location>
        <begin position="5"/>
        <end position="110"/>
    </location>
</feature>
<dbReference type="UniPathway" id="UPA00117"/>
<dbReference type="SUPFAM" id="SSF54292">
    <property type="entry name" value="2Fe-2S ferredoxin-like"/>
    <property type="match status" value="1"/>
</dbReference>
<dbReference type="InterPro" id="IPR036010">
    <property type="entry name" value="2Fe-2S_ferredoxin-like_sf"/>
</dbReference>
<dbReference type="KEGG" id="cnan:A2G96_22360"/>
<comment type="catalytic activity">
    <reaction evidence="9">
        <text>(R)-carnitine + NADH + O2 + H(+) = (3R)-3-hydroxy-4-oxobutanoate + trimethylamine + NAD(+) + H2O</text>
        <dbReference type="Rhea" id="RHEA:55396"/>
        <dbReference type="ChEBI" id="CHEBI:15377"/>
        <dbReference type="ChEBI" id="CHEBI:15378"/>
        <dbReference type="ChEBI" id="CHEBI:15379"/>
        <dbReference type="ChEBI" id="CHEBI:16347"/>
        <dbReference type="ChEBI" id="CHEBI:57540"/>
        <dbReference type="ChEBI" id="CHEBI:57945"/>
        <dbReference type="ChEBI" id="CHEBI:58389"/>
        <dbReference type="ChEBI" id="CHEBI:138809"/>
        <dbReference type="EC" id="1.14.13.239"/>
    </reaction>
</comment>
<dbReference type="InterPro" id="IPR006058">
    <property type="entry name" value="2Fe2S_fd_BS"/>
</dbReference>
<name>A0A142JR77_9BURK</name>
<keyword evidence="2 9" id="KW-0285">Flavoprotein</keyword>
<evidence type="ECO:0000256" key="7">
    <source>
        <dbReference type="ARBA" id="ARBA00023004"/>
    </source>
</evidence>
<dbReference type="InterPro" id="IPR017927">
    <property type="entry name" value="FAD-bd_FR_type"/>
</dbReference>
<feature type="binding site" evidence="9">
    <location>
        <position position="279"/>
    </location>
    <ligand>
        <name>[2Fe-2S] cluster</name>
        <dbReference type="ChEBI" id="CHEBI:190135"/>
    </ligand>
</feature>
<sequence length="325" mass="35140">MGNFYQTLQVRVSRIEHVTPLIKRFTLEAIDGGELPPFTGGSHVIVQMRDGERQYSNAYSLMSSPDALGSYQIGVRREEKSKGGSAFLHDKVAEGDALTITTPNNLFALDDGAHHHVLIAGGIGITPFMSQMHELRKRGASHELHYAFRADEHGAFRDELAALTQQSSGGRVSFYVDSKGQKLDLSGLLGGMDAGTHVYVCGPAPLIEAVRQAAQDVGIDPSRVHWEQFAAPEQAGDAFTVVLAKSGKTVEVGAGESILKAIERDGTVPVECLCREGVCGTCETRILEGEAVHFDQYLSDKEKAAQKTMMICVSRARGGKLVLDL</sequence>
<evidence type="ECO:0000256" key="2">
    <source>
        <dbReference type="ARBA" id="ARBA00022630"/>
    </source>
</evidence>
<dbReference type="Gene3D" id="3.40.50.80">
    <property type="entry name" value="Nucleotide-binding domain of ferredoxin-NADP reductase (FNR) module"/>
    <property type="match status" value="1"/>
</dbReference>
<keyword evidence="4 9" id="KW-0001">2Fe-2S</keyword>
<dbReference type="GO" id="GO:0016709">
    <property type="term" value="F:oxidoreductase activity, acting on paired donors, with incorporation or reduction of molecular oxygen, NAD(P)H as one donor, and incorporation of one atom of oxygen"/>
    <property type="evidence" value="ECO:0007669"/>
    <property type="project" value="UniProtKB-UniRule"/>
</dbReference>
<dbReference type="GO" id="GO:0046872">
    <property type="term" value="F:metal ion binding"/>
    <property type="evidence" value="ECO:0007669"/>
    <property type="project" value="UniProtKB-KW"/>
</dbReference>
<evidence type="ECO:0000256" key="6">
    <source>
        <dbReference type="ARBA" id="ARBA00023002"/>
    </source>
</evidence>
<evidence type="ECO:0000259" key="10">
    <source>
        <dbReference type="PROSITE" id="PS51085"/>
    </source>
</evidence>
<comment type="pathway">
    <text evidence="9">Amine and polyamine metabolism; carnitine metabolism.</text>
</comment>
<dbReference type="Gene3D" id="2.40.30.10">
    <property type="entry name" value="Translation factors"/>
    <property type="match status" value="1"/>
</dbReference>
<feature type="domain" description="2Fe-2S ferredoxin-type" evidence="10">
    <location>
        <begin position="239"/>
        <end position="325"/>
    </location>
</feature>
<dbReference type="OrthoDB" id="544091at2"/>
<dbReference type="EMBL" id="CP014845">
    <property type="protein sequence ID" value="AMR80589.1"/>
    <property type="molecule type" value="Genomic_DNA"/>
</dbReference>
<dbReference type="Proteomes" id="UP000075238">
    <property type="component" value="Chromosome 2"/>
</dbReference>
<dbReference type="CDD" id="cd06185">
    <property type="entry name" value="PDR_like"/>
    <property type="match status" value="1"/>
</dbReference>
<evidence type="ECO:0000256" key="4">
    <source>
        <dbReference type="ARBA" id="ARBA00022714"/>
    </source>
</evidence>
<dbReference type="STRING" id="1796606.A2G96_22360"/>
<dbReference type="Pfam" id="PF22290">
    <property type="entry name" value="DmmA-like_N"/>
    <property type="match status" value="1"/>
</dbReference>
<dbReference type="InterPro" id="IPR039261">
    <property type="entry name" value="FNR_nucleotide-bd"/>
</dbReference>
<comment type="similarity">
    <text evidence="9">Belongs to the PDR/VanB family. CntB subfamily.</text>
</comment>
<keyword evidence="7 9" id="KW-0408">Iron</keyword>
<dbReference type="GO" id="GO:0009437">
    <property type="term" value="P:carnitine metabolic process"/>
    <property type="evidence" value="ECO:0007669"/>
    <property type="project" value="UniProtKB-UniRule"/>
</dbReference>
<dbReference type="InterPro" id="IPR050415">
    <property type="entry name" value="MRET"/>
</dbReference>
<dbReference type="PANTHER" id="PTHR47354:SF1">
    <property type="entry name" value="CARNITINE MONOOXYGENASE REDUCTASE SUBUNIT"/>
    <property type="match status" value="1"/>
</dbReference>